<accession>A0A0R3PI39</accession>
<evidence type="ECO:0000313" key="2">
    <source>
        <dbReference type="EMBL" id="VDM55602.1"/>
    </source>
</evidence>
<evidence type="ECO:0000313" key="4">
    <source>
        <dbReference type="WBParaSite" id="ACOC_0000401601-mRNA-1"/>
    </source>
</evidence>
<dbReference type="WBParaSite" id="ACOC_0000401601-mRNA-1">
    <property type="protein sequence ID" value="ACOC_0000401601-mRNA-1"/>
    <property type="gene ID" value="ACOC_0000401601"/>
</dbReference>
<feature type="region of interest" description="Disordered" evidence="1">
    <location>
        <begin position="119"/>
        <end position="139"/>
    </location>
</feature>
<feature type="region of interest" description="Disordered" evidence="1">
    <location>
        <begin position="26"/>
        <end position="98"/>
    </location>
</feature>
<dbReference type="STRING" id="334426.A0A0R3PI39"/>
<organism evidence="4">
    <name type="scientific">Angiostrongylus costaricensis</name>
    <name type="common">Nematode worm</name>
    <dbReference type="NCBI Taxonomy" id="334426"/>
    <lineage>
        <taxon>Eukaryota</taxon>
        <taxon>Metazoa</taxon>
        <taxon>Ecdysozoa</taxon>
        <taxon>Nematoda</taxon>
        <taxon>Chromadorea</taxon>
        <taxon>Rhabditida</taxon>
        <taxon>Rhabditina</taxon>
        <taxon>Rhabditomorpha</taxon>
        <taxon>Strongyloidea</taxon>
        <taxon>Metastrongylidae</taxon>
        <taxon>Angiostrongylus</taxon>
    </lineage>
</organism>
<protein>
    <submittedName>
        <fullName evidence="4">WH2 domain-containing protein</fullName>
    </submittedName>
</protein>
<feature type="region of interest" description="Disordered" evidence="1">
    <location>
        <begin position="153"/>
        <end position="210"/>
    </location>
</feature>
<evidence type="ECO:0000313" key="3">
    <source>
        <dbReference type="Proteomes" id="UP000267027"/>
    </source>
</evidence>
<reference evidence="2 3" key="2">
    <citation type="submission" date="2018-11" db="EMBL/GenBank/DDBJ databases">
        <authorList>
            <consortium name="Pathogen Informatics"/>
        </authorList>
    </citation>
    <scope>NUCLEOTIDE SEQUENCE [LARGE SCALE GENOMIC DNA]</scope>
    <source>
        <strain evidence="2 3">Costa Rica</strain>
    </source>
</reference>
<dbReference type="EMBL" id="UYYA01001775">
    <property type="protein sequence ID" value="VDM55602.1"/>
    <property type="molecule type" value="Genomic_DNA"/>
</dbReference>
<gene>
    <name evidence="2" type="ORF">ACOC_LOCUS4017</name>
</gene>
<feature type="compositionally biased region" description="Basic and acidic residues" evidence="1">
    <location>
        <begin position="180"/>
        <end position="194"/>
    </location>
</feature>
<sequence length="304" mass="33496">MIFLASKNGVPVGGLPPKKTLAELLAKDNADSSASQRGPPPKTTIGELVEKDRRPLSPTVACQRPMVTIERSQKKPLQHQQSSDNDDSELQQKLAAQRMKKCYDASAESVSKIVTATSPKDSLISDHLPEDPSTQTVSEVSIAENKAVAEDAEIIGKRGSTTEESVHELHNNGEVQNKLGGEDQNKVDGEDQRKLSPSKEASSCEPKELESVSLLVAPSEEPLKKAEENPVHEHGVKNIPLLRQAENAELKRLLGEEMKKCKTKVEEMMVLKDIELRKDDRPFSPSKELLEMIHSENGCVLRLF</sequence>
<feature type="compositionally biased region" description="Basic and acidic residues" evidence="1">
    <location>
        <begin position="154"/>
        <end position="171"/>
    </location>
</feature>
<name>A0A0R3PI39_ANGCS</name>
<dbReference type="OrthoDB" id="5859046at2759"/>
<dbReference type="AlphaFoldDB" id="A0A0R3PI39"/>
<dbReference type="Proteomes" id="UP000267027">
    <property type="component" value="Unassembled WGS sequence"/>
</dbReference>
<reference evidence="4" key="1">
    <citation type="submission" date="2017-02" db="UniProtKB">
        <authorList>
            <consortium name="WormBaseParasite"/>
        </authorList>
    </citation>
    <scope>IDENTIFICATION</scope>
</reference>
<keyword evidence="3" id="KW-1185">Reference proteome</keyword>
<proteinExistence type="predicted"/>
<evidence type="ECO:0000256" key="1">
    <source>
        <dbReference type="SAM" id="MobiDB-lite"/>
    </source>
</evidence>